<protein>
    <submittedName>
        <fullName evidence="2">Uncharacterized protein</fullName>
    </submittedName>
</protein>
<feature type="region of interest" description="Disordered" evidence="1">
    <location>
        <begin position="41"/>
        <end position="85"/>
    </location>
</feature>
<evidence type="ECO:0000313" key="3">
    <source>
        <dbReference type="Proteomes" id="UP000094426"/>
    </source>
</evidence>
<accession>A0A1E2SKQ7</accession>
<comment type="caution">
    <text evidence="2">The sequence shown here is derived from an EMBL/GenBank/DDBJ whole genome shotgun (WGS) entry which is preliminary data.</text>
</comment>
<dbReference type="Proteomes" id="UP000094426">
    <property type="component" value="Unassembled WGS sequence"/>
</dbReference>
<reference evidence="2 3" key="1">
    <citation type="submission" date="2015-11" db="EMBL/GenBank/DDBJ databases">
        <authorList>
            <person name="Zhang Y."/>
            <person name="Guo Z."/>
        </authorList>
    </citation>
    <scope>NUCLEOTIDE SEQUENCE [LARGE SCALE GENOMIC DNA]</scope>
    <source>
        <strain evidence="3">gdw1</strain>
    </source>
</reference>
<sequence>MRSTPSWSASRRVWYIALTLIQPDVRLAEVTGEELEDLRAAGLLGGPEQQRPQTTPLHIGRDCEPPDMRDASLNRPPDGAHKPRADACSQCGSLELLLKVRQGLGQSGQKRIVIDLRFGRISRPLQRHHLTRSIRSESLQLEPLRLLSVRHHAPSRMEDCTAMIAGS</sequence>
<evidence type="ECO:0000256" key="1">
    <source>
        <dbReference type="SAM" id="MobiDB-lite"/>
    </source>
</evidence>
<name>A0A1E2SKQ7_LEIXY</name>
<gene>
    <name evidence="2" type="ORF">ATY41_10130</name>
</gene>
<dbReference type="AlphaFoldDB" id="A0A1E2SKQ7"/>
<proteinExistence type="predicted"/>
<dbReference type="EMBL" id="LNZG01000013">
    <property type="protein sequence ID" value="ODA90337.1"/>
    <property type="molecule type" value="Genomic_DNA"/>
</dbReference>
<evidence type="ECO:0000313" key="2">
    <source>
        <dbReference type="EMBL" id="ODA90337.1"/>
    </source>
</evidence>
<organism evidence="2 3">
    <name type="scientific">Leifsonia xyli subsp. xyli</name>
    <dbReference type="NCBI Taxonomy" id="59736"/>
    <lineage>
        <taxon>Bacteria</taxon>
        <taxon>Bacillati</taxon>
        <taxon>Actinomycetota</taxon>
        <taxon>Actinomycetes</taxon>
        <taxon>Micrococcales</taxon>
        <taxon>Microbacteriaceae</taxon>
        <taxon>Leifsonia</taxon>
    </lineage>
</organism>
<feature type="compositionally biased region" description="Basic and acidic residues" evidence="1">
    <location>
        <begin position="59"/>
        <end position="85"/>
    </location>
</feature>